<evidence type="ECO:0000256" key="2">
    <source>
        <dbReference type="SAM" id="Phobius"/>
    </source>
</evidence>
<dbReference type="NCBIfam" id="TIGR01167">
    <property type="entry name" value="LPXTG_anchor"/>
    <property type="match status" value="1"/>
</dbReference>
<dbReference type="RefSeq" id="WP_079346886.1">
    <property type="nucleotide sequence ID" value="NZ_MVAB01000001.1"/>
</dbReference>
<feature type="region of interest" description="Disordered" evidence="1">
    <location>
        <begin position="10"/>
        <end position="32"/>
    </location>
</feature>
<keyword evidence="2" id="KW-0472">Membrane</keyword>
<dbReference type="EMBL" id="MVAB01000001">
    <property type="protein sequence ID" value="OPF87961.1"/>
    <property type="molecule type" value="Genomic_DNA"/>
</dbReference>
<reference evidence="3 4" key="1">
    <citation type="submission" date="2017-02" db="EMBL/GenBank/DDBJ databases">
        <title>Vagococcus cremeus sp. nov., isolated from the small intestine of a marten, Martes flavigula.</title>
        <authorList>
            <person name="Tak E.J."/>
            <person name="Bae J.-W."/>
        </authorList>
    </citation>
    <scope>NUCLEOTIDE SEQUENCE [LARGE SCALE GENOMIC DNA]</scope>
    <source>
        <strain evidence="3 4">D7T301</strain>
    </source>
</reference>
<name>A0A1V4DHR5_9ENTE</name>
<protein>
    <submittedName>
        <fullName evidence="3">Uncharacterized protein</fullName>
    </submittedName>
</protein>
<organism evidence="3 4">
    <name type="scientific">Vagococcus martis</name>
    <dbReference type="NCBI Taxonomy" id="1768210"/>
    <lineage>
        <taxon>Bacteria</taxon>
        <taxon>Bacillati</taxon>
        <taxon>Bacillota</taxon>
        <taxon>Bacilli</taxon>
        <taxon>Lactobacillales</taxon>
        <taxon>Enterococcaceae</taxon>
        <taxon>Vagococcus</taxon>
    </lineage>
</organism>
<comment type="caution">
    <text evidence="3">The sequence shown here is derived from an EMBL/GenBank/DDBJ whole genome shotgun (WGS) entry which is preliminary data.</text>
</comment>
<dbReference type="Proteomes" id="UP000189970">
    <property type="component" value="Unassembled WGS sequence"/>
</dbReference>
<keyword evidence="2" id="KW-1133">Transmembrane helix</keyword>
<accession>A0A1V4DHR5</accession>
<evidence type="ECO:0000313" key="3">
    <source>
        <dbReference type="EMBL" id="OPF87961.1"/>
    </source>
</evidence>
<feature type="transmembrane region" description="Helical" evidence="2">
    <location>
        <begin position="51"/>
        <end position="69"/>
    </location>
</feature>
<sequence>MANQIDVIGIIGETNTSQSDKNDTNPTSTPSSTLQIYYQELPKTNDYMNSYYLGLGVTIILLIMVIKSLKTSYYK</sequence>
<keyword evidence="2" id="KW-0812">Transmembrane</keyword>
<evidence type="ECO:0000256" key="1">
    <source>
        <dbReference type="SAM" id="MobiDB-lite"/>
    </source>
</evidence>
<dbReference type="AlphaFoldDB" id="A0A1V4DHR5"/>
<proteinExistence type="predicted"/>
<keyword evidence="4" id="KW-1185">Reference proteome</keyword>
<evidence type="ECO:0000313" key="4">
    <source>
        <dbReference type="Proteomes" id="UP000189970"/>
    </source>
</evidence>
<gene>
    <name evidence="3" type="ORF">BW731_07140</name>
</gene>